<evidence type="ECO:0000313" key="2">
    <source>
        <dbReference type="Proteomes" id="UP000886595"/>
    </source>
</evidence>
<protein>
    <submittedName>
        <fullName evidence="1">Uncharacterized protein</fullName>
    </submittedName>
</protein>
<dbReference type="AlphaFoldDB" id="A0A8X7Q178"/>
<reference evidence="1 2" key="1">
    <citation type="submission" date="2020-02" db="EMBL/GenBank/DDBJ databases">
        <authorList>
            <person name="Ma Q."/>
            <person name="Huang Y."/>
            <person name="Song X."/>
            <person name="Pei D."/>
        </authorList>
    </citation>
    <scope>NUCLEOTIDE SEQUENCE [LARGE SCALE GENOMIC DNA]</scope>
    <source>
        <strain evidence="1">Sxm20200214</strain>
        <tissue evidence="1">Leaf</tissue>
    </source>
</reference>
<evidence type="ECO:0000313" key="1">
    <source>
        <dbReference type="EMBL" id="KAG2261028.1"/>
    </source>
</evidence>
<sequence length="106" mass="11729">MFNIVKLDVSMRKDVSSFQGDVCWRPSSVKGPKHPRGVQSEAAAAFKSFSGLARIKLAYTMLTLPAWNSGVSPSLPPHMKVQVLLKETTILNQKMKRGDGAKDEKR</sequence>
<proteinExistence type="predicted"/>
<dbReference type="EMBL" id="JAAMPC010000014">
    <property type="protein sequence ID" value="KAG2261028.1"/>
    <property type="molecule type" value="Genomic_DNA"/>
</dbReference>
<organism evidence="1 2">
    <name type="scientific">Brassica carinata</name>
    <name type="common">Ethiopian mustard</name>
    <name type="synonym">Abyssinian cabbage</name>
    <dbReference type="NCBI Taxonomy" id="52824"/>
    <lineage>
        <taxon>Eukaryota</taxon>
        <taxon>Viridiplantae</taxon>
        <taxon>Streptophyta</taxon>
        <taxon>Embryophyta</taxon>
        <taxon>Tracheophyta</taxon>
        <taxon>Spermatophyta</taxon>
        <taxon>Magnoliopsida</taxon>
        <taxon>eudicotyledons</taxon>
        <taxon>Gunneridae</taxon>
        <taxon>Pentapetalae</taxon>
        <taxon>rosids</taxon>
        <taxon>malvids</taxon>
        <taxon>Brassicales</taxon>
        <taxon>Brassicaceae</taxon>
        <taxon>Brassiceae</taxon>
        <taxon>Brassica</taxon>
    </lineage>
</organism>
<dbReference type="Proteomes" id="UP000886595">
    <property type="component" value="Unassembled WGS sequence"/>
</dbReference>
<name>A0A8X7Q178_BRACI</name>
<keyword evidence="2" id="KW-1185">Reference proteome</keyword>
<accession>A0A8X7Q178</accession>
<comment type="caution">
    <text evidence="1">The sequence shown here is derived from an EMBL/GenBank/DDBJ whole genome shotgun (WGS) entry which is preliminary data.</text>
</comment>
<dbReference type="OrthoDB" id="24645at2759"/>
<gene>
    <name evidence="1" type="ORF">Bca52824_068107</name>
</gene>